<dbReference type="Proteomes" id="UP001488805">
    <property type="component" value="Unassembled WGS sequence"/>
</dbReference>
<evidence type="ECO:0000313" key="2">
    <source>
        <dbReference type="EMBL" id="KAK9537102.1"/>
    </source>
</evidence>
<protein>
    <submittedName>
        <fullName evidence="2">Uncharacterized protein</fullName>
    </submittedName>
</protein>
<dbReference type="AlphaFoldDB" id="A0AAW1FRG6"/>
<comment type="caution">
    <text evidence="2">The sequence shown here is derived from an EMBL/GenBank/DDBJ whole genome shotgun (WGS) entry which is preliminary data.</text>
</comment>
<reference evidence="2 3" key="1">
    <citation type="journal article" date="2024" name="Genome Biol. Evol.">
        <title>Chromosome-level genome assembly of the viviparous eelpout Zoarces viviparus.</title>
        <authorList>
            <person name="Fuhrmann N."/>
            <person name="Brasseur M.V."/>
            <person name="Bakowski C.E."/>
            <person name="Podsiadlowski L."/>
            <person name="Prost S."/>
            <person name="Krehenwinkel H."/>
            <person name="Mayer C."/>
        </authorList>
    </citation>
    <scope>NUCLEOTIDE SEQUENCE [LARGE SCALE GENOMIC DNA]</scope>
    <source>
        <strain evidence="2">NO-MEL_2022_Ind0_liver</strain>
    </source>
</reference>
<accession>A0AAW1FRG6</accession>
<sequence>MTRVTGCNDPPLLKNVLPASLSKLAARCVIKRQPASSVSRTMQTLAVFTRPPVPPEGPVASRRSSSTTNLRAATASCELLDDRG</sequence>
<evidence type="ECO:0000256" key="1">
    <source>
        <dbReference type="SAM" id="MobiDB-lite"/>
    </source>
</evidence>
<name>A0AAW1FRG6_ZOAVI</name>
<proteinExistence type="predicted"/>
<evidence type="ECO:0000313" key="3">
    <source>
        <dbReference type="Proteomes" id="UP001488805"/>
    </source>
</evidence>
<organism evidence="2 3">
    <name type="scientific">Zoarces viviparus</name>
    <name type="common">Viviparous eelpout</name>
    <name type="synonym">Blennius viviparus</name>
    <dbReference type="NCBI Taxonomy" id="48416"/>
    <lineage>
        <taxon>Eukaryota</taxon>
        <taxon>Metazoa</taxon>
        <taxon>Chordata</taxon>
        <taxon>Craniata</taxon>
        <taxon>Vertebrata</taxon>
        <taxon>Euteleostomi</taxon>
        <taxon>Actinopterygii</taxon>
        <taxon>Neopterygii</taxon>
        <taxon>Teleostei</taxon>
        <taxon>Neoteleostei</taxon>
        <taxon>Acanthomorphata</taxon>
        <taxon>Eupercaria</taxon>
        <taxon>Perciformes</taxon>
        <taxon>Cottioidei</taxon>
        <taxon>Zoarcales</taxon>
        <taxon>Zoarcidae</taxon>
        <taxon>Zoarcinae</taxon>
        <taxon>Zoarces</taxon>
    </lineage>
</organism>
<dbReference type="EMBL" id="JBCEZU010000040">
    <property type="protein sequence ID" value="KAK9537102.1"/>
    <property type="molecule type" value="Genomic_DNA"/>
</dbReference>
<feature type="region of interest" description="Disordered" evidence="1">
    <location>
        <begin position="49"/>
        <end position="70"/>
    </location>
</feature>
<keyword evidence="3" id="KW-1185">Reference proteome</keyword>
<gene>
    <name evidence="2" type="ORF">VZT92_005763</name>
</gene>